<feature type="non-terminal residue" evidence="3">
    <location>
        <position position="1"/>
    </location>
</feature>
<proteinExistence type="predicted"/>
<dbReference type="InterPro" id="IPR019336">
    <property type="entry name" value="GPR180/TMEM145_TM"/>
</dbReference>
<evidence type="ECO:0000256" key="1">
    <source>
        <dbReference type="SAM" id="Phobius"/>
    </source>
</evidence>
<accession>A0ABV0Q2U2</accession>
<evidence type="ECO:0000313" key="3">
    <source>
        <dbReference type="EMBL" id="MEQ2189846.1"/>
    </source>
</evidence>
<feature type="transmembrane region" description="Helical" evidence="1">
    <location>
        <begin position="15"/>
        <end position="35"/>
    </location>
</feature>
<feature type="transmembrane region" description="Helical" evidence="1">
    <location>
        <begin position="47"/>
        <end position="69"/>
    </location>
</feature>
<protein>
    <recommendedName>
        <fullName evidence="2">GPR180/TMEM145 transmembrane domain-containing protein</fullName>
    </recommendedName>
</protein>
<keyword evidence="1" id="KW-1133">Transmembrane helix</keyword>
<comment type="caution">
    <text evidence="3">The sequence shown here is derived from an EMBL/GenBank/DDBJ whole genome shotgun (WGS) entry which is preliminary data.</text>
</comment>
<evidence type="ECO:0000259" key="2">
    <source>
        <dbReference type="Pfam" id="PF10192"/>
    </source>
</evidence>
<dbReference type="EMBL" id="JAHRIO010094413">
    <property type="protein sequence ID" value="MEQ2189846.1"/>
    <property type="molecule type" value="Genomic_DNA"/>
</dbReference>
<dbReference type="PANTHER" id="PTHR23252">
    <property type="entry name" value="INTIMAL THICKNESS RECEPTOR-RELATED"/>
    <property type="match status" value="1"/>
</dbReference>
<dbReference type="InterPro" id="IPR047831">
    <property type="entry name" value="GPR180/TMEM145"/>
</dbReference>
<keyword evidence="4" id="KW-1185">Reference proteome</keyword>
<dbReference type="Proteomes" id="UP001476798">
    <property type="component" value="Unassembled WGS sequence"/>
</dbReference>
<keyword evidence="1" id="KW-0472">Membrane</keyword>
<keyword evidence="1" id="KW-0812">Transmembrane</keyword>
<name>A0ABV0Q2U2_9TELE</name>
<reference evidence="3 4" key="1">
    <citation type="submission" date="2021-06" db="EMBL/GenBank/DDBJ databases">
        <authorList>
            <person name="Palmer J.M."/>
        </authorList>
    </citation>
    <scope>NUCLEOTIDE SEQUENCE [LARGE SCALE GENOMIC DNA]</scope>
    <source>
        <strain evidence="3 4">GA_2019</strain>
        <tissue evidence="3">Muscle</tissue>
    </source>
</reference>
<organism evidence="3 4">
    <name type="scientific">Goodea atripinnis</name>
    <dbReference type="NCBI Taxonomy" id="208336"/>
    <lineage>
        <taxon>Eukaryota</taxon>
        <taxon>Metazoa</taxon>
        <taxon>Chordata</taxon>
        <taxon>Craniata</taxon>
        <taxon>Vertebrata</taxon>
        <taxon>Euteleostomi</taxon>
        <taxon>Actinopterygii</taxon>
        <taxon>Neopterygii</taxon>
        <taxon>Teleostei</taxon>
        <taxon>Neoteleostei</taxon>
        <taxon>Acanthomorphata</taxon>
        <taxon>Ovalentaria</taxon>
        <taxon>Atherinomorphae</taxon>
        <taxon>Cyprinodontiformes</taxon>
        <taxon>Goodeidae</taxon>
        <taxon>Goodea</taxon>
    </lineage>
</organism>
<dbReference type="PANTHER" id="PTHR23252:SF24">
    <property type="entry name" value="TRANSMEMBRANE PROTEIN 145"/>
    <property type="match status" value="1"/>
</dbReference>
<sequence length="128" mass="14880">FFDPGEVLYAYDSPAGYGLMGLQLVAYVWFCYAVLVSLKHYPEKQPFYIPFFTTYTLWFFAVPVMALIANFGIPRWAREKIVNGIQLGIHLYAHIVFLVRTTRTCSCRPLRLSIEFALFKSHYCHSHT</sequence>
<feature type="domain" description="GPR180/TMEM145 transmembrane" evidence="2">
    <location>
        <begin position="1"/>
        <end position="97"/>
    </location>
</feature>
<dbReference type="Pfam" id="PF10192">
    <property type="entry name" value="GPR180-TMEM145_TM"/>
    <property type="match status" value="1"/>
</dbReference>
<evidence type="ECO:0000313" key="4">
    <source>
        <dbReference type="Proteomes" id="UP001476798"/>
    </source>
</evidence>
<gene>
    <name evidence="3" type="ORF">GOODEAATRI_029660</name>
</gene>
<feature type="transmembrane region" description="Helical" evidence="1">
    <location>
        <begin position="81"/>
        <end position="99"/>
    </location>
</feature>